<reference evidence="1 2" key="1">
    <citation type="submission" date="2019-03" db="EMBL/GenBank/DDBJ databases">
        <title>Rhizobium sp. nov., an bacterium isolated from biocrust in Mu Us Desert.</title>
        <authorList>
            <person name="Lixiong L."/>
        </authorList>
    </citation>
    <scope>NUCLEOTIDE SEQUENCE [LARGE SCALE GENOMIC DNA]</scope>
    <source>
        <strain evidence="1 2">SPY-1</strain>
    </source>
</reference>
<sequence>MSLNPKQIRSHPQLYRIIKRQSEAFLHVNSERSRLASIFACQHRWLMAHAGLALYFENLRDPDKDELSASNFVRLALQHDITSRNTATSFLGEMLKYGIITRKLHPTDKRKRVMAPSEMTIGALSGWILIHLATLDALDEGDRQARYITSPECVAKLQPLIARRLLLHAGIRNPDPFFAHFMWMNSGFLITERLVLSVTSETLTDGRLPTSLASTSKLTAGFNLSRTHSARKMKEADEMGIIGWSGTRGRSSIWVSSQFVKAFLDMQAHKLAIINEAFGIVFEEQTLDPNSSVFTGLHLA</sequence>
<proteinExistence type="predicted"/>
<comment type="caution">
    <text evidence="1">The sequence shown here is derived from an EMBL/GenBank/DDBJ whole genome shotgun (WGS) entry which is preliminary data.</text>
</comment>
<dbReference type="EMBL" id="SMTL01000006">
    <property type="protein sequence ID" value="TDK31728.1"/>
    <property type="molecule type" value="Genomic_DNA"/>
</dbReference>
<organism evidence="1 2">
    <name type="scientific">Rhizobium deserti</name>
    <dbReference type="NCBI Taxonomy" id="2547961"/>
    <lineage>
        <taxon>Bacteria</taxon>
        <taxon>Pseudomonadati</taxon>
        <taxon>Pseudomonadota</taxon>
        <taxon>Alphaproteobacteria</taxon>
        <taxon>Hyphomicrobiales</taxon>
        <taxon>Rhizobiaceae</taxon>
        <taxon>Rhizobium/Agrobacterium group</taxon>
        <taxon>Rhizobium</taxon>
    </lineage>
</organism>
<dbReference type="Proteomes" id="UP000295238">
    <property type="component" value="Unassembled WGS sequence"/>
</dbReference>
<name>A0A4R5UAB3_9HYPH</name>
<keyword evidence="2" id="KW-1185">Reference proteome</keyword>
<evidence type="ECO:0000313" key="1">
    <source>
        <dbReference type="EMBL" id="TDK31728.1"/>
    </source>
</evidence>
<evidence type="ECO:0000313" key="2">
    <source>
        <dbReference type="Proteomes" id="UP000295238"/>
    </source>
</evidence>
<gene>
    <name evidence="1" type="ORF">E2F50_18815</name>
</gene>
<accession>A0A4R5UAB3</accession>
<protein>
    <submittedName>
        <fullName evidence="1">Uncharacterized protein</fullName>
    </submittedName>
</protein>
<dbReference type="AlphaFoldDB" id="A0A4R5UAB3"/>
<dbReference type="OrthoDB" id="7875733at2"/>
<dbReference type="RefSeq" id="WP_133317729.1">
    <property type="nucleotide sequence ID" value="NZ_SMTL01000006.1"/>
</dbReference>